<keyword evidence="1" id="KW-1133">Transmembrane helix</keyword>
<evidence type="ECO:0000313" key="3">
    <source>
        <dbReference type="Proteomes" id="UP000094527"/>
    </source>
</evidence>
<sequence>MVSCSYTYGVTALMLVVLTLTMFVIGVARIRFFSRWRRIFSRSDVAERKPNRGNNEPINFNSINYSTLLLTLTMLPTSVLVLVIVYCVADSIDIEPPFDDEEGSVDVDGIGFPLLIATIEIVMLICFAIAICATCCWKKVTTTYSTRNTGNKDVENI</sequence>
<keyword evidence="3" id="KW-1185">Reference proteome</keyword>
<reference evidence="2 3" key="1">
    <citation type="journal article" date="2016" name="Genome Biol. Evol.">
        <title>Gene Family Evolution Reflects Adaptation to Soil Environmental Stressors in the Genome of the Collembolan Orchesella cincta.</title>
        <authorList>
            <person name="Faddeeva-Vakhrusheva A."/>
            <person name="Derks M.F."/>
            <person name="Anvar S.Y."/>
            <person name="Agamennone V."/>
            <person name="Suring W."/>
            <person name="Smit S."/>
            <person name="van Straalen N.M."/>
            <person name="Roelofs D."/>
        </authorList>
    </citation>
    <scope>NUCLEOTIDE SEQUENCE [LARGE SCALE GENOMIC DNA]</scope>
    <source>
        <tissue evidence="2">Mixed pool</tissue>
    </source>
</reference>
<comment type="caution">
    <text evidence="2">The sequence shown here is derived from an EMBL/GenBank/DDBJ whole genome shotgun (WGS) entry which is preliminary data.</text>
</comment>
<feature type="transmembrane region" description="Helical" evidence="1">
    <location>
        <begin position="112"/>
        <end position="137"/>
    </location>
</feature>
<name>A0A1D2N3A7_ORCCI</name>
<keyword evidence="1" id="KW-0812">Transmembrane</keyword>
<feature type="transmembrane region" description="Helical" evidence="1">
    <location>
        <begin position="68"/>
        <end position="92"/>
    </location>
</feature>
<proteinExistence type="predicted"/>
<evidence type="ECO:0000256" key="1">
    <source>
        <dbReference type="SAM" id="Phobius"/>
    </source>
</evidence>
<dbReference type="Proteomes" id="UP000094527">
    <property type="component" value="Unassembled WGS sequence"/>
</dbReference>
<gene>
    <name evidence="2" type="ORF">Ocin01_06907</name>
</gene>
<organism evidence="2 3">
    <name type="scientific">Orchesella cincta</name>
    <name type="common">Springtail</name>
    <name type="synonym">Podura cincta</name>
    <dbReference type="NCBI Taxonomy" id="48709"/>
    <lineage>
        <taxon>Eukaryota</taxon>
        <taxon>Metazoa</taxon>
        <taxon>Ecdysozoa</taxon>
        <taxon>Arthropoda</taxon>
        <taxon>Hexapoda</taxon>
        <taxon>Collembola</taxon>
        <taxon>Entomobryomorpha</taxon>
        <taxon>Entomobryoidea</taxon>
        <taxon>Orchesellidae</taxon>
        <taxon>Orchesellinae</taxon>
        <taxon>Orchesella</taxon>
    </lineage>
</organism>
<accession>A0A1D2N3A7</accession>
<keyword evidence="1" id="KW-0472">Membrane</keyword>
<dbReference type="AlphaFoldDB" id="A0A1D2N3A7"/>
<evidence type="ECO:0000313" key="2">
    <source>
        <dbReference type="EMBL" id="ODM99766.1"/>
    </source>
</evidence>
<protein>
    <submittedName>
        <fullName evidence="2">Uncharacterized protein</fullName>
    </submittedName>
</protein>
<dbReference type="EMBL" id="LJIJ01000256">
    <property type="protein sequence ID" value="ODM99766.1"/>
    <property type="molecule type" value="Genomic_DNA"/>
</dbReference>
<feature type="transmembrane region" description="Helical" evidence="1">
    <location>
        <begin position="6"/>
        <end position="28"/>
    </location>
</feature>